<dbReference type="RefSeq" id="WP_207562524.1">
    <property type="nucleotide sequence ID" value="NZ_CP046072.1"/>
</dbReference>
<dbReference type="PANTHER" id="PTHR33713:SF6">
    <property type="entry name" value="ANTITOXIN YEFM"/>
    <property type="match status" value="1"/>
</dbReference>
<dbReference type="AlphaFoldDB" id="A0A975AZ68"/>
<comment type="function">
    <text evidence="2">Antitoxin component of a type II toxin-antitoxin (TA) system.</text>
</comment>
<evidence type="ECO:0000256" key="1">
    <source>
        <dbReference type="ARBA" id="ARBA00009981"/>
    </source>
</evidence>
<evidence type="ECO:0000313" key="5">
    <source>
        <dbReference type="Proteomes" id="UP000671852"/>
    </source>
</evidence>
<dbReference type="KEGG" id="saqt:GJV85_03650"/>
<proteinExistence type="inferred from homology"/>
<dbReference type="KEGG" id="saqt:GJV85_03690"/>
<dbReference type="Proteomes" id="UP000671852">
    <property type="component" value="Chromosome"/>
</dbReference>
<comment type="similarity">
    <text evidence="1 2">Belongs to the phD/YefM antitoxin family.</text>
</comment>
<dbReference type="EMBL" id="CP046072">
    <property type="protein sequence ID" value="QSZ41244.1"/>
    <property type="molecule type" value="Genomic_DNA"/>
</dbReference>
<dbReference type="SUPFAM" id="SSF143120">
    <property type="entry name" value="YefM-like"/>
    <property type="match status" value="1"/>
</dbReference>
<dbReference type="Pfam" id="PF02604">
    <property type="entry name" value="PhdYeFM_antitox"/>
    <property type="match status" value="1"/>
</dbReference>
<sequence length="84" mass="9644">MQAVNYTNARNNLKTLIDDACDNDEEIIITTKNDKSVVLISLDEYNRTHAALKREVQESIEEIQRGDIISIEEAFDKVLAKYEN</sequence>
<keyword evidence="5" id="KW-1185">Reference proteome</keyword>
<dbReference type="NCBIfam" id="TIGR01552">
    <property type="entry name" value="phd_fam"/>
    <property type="match status" value="1"/>
</dbReference>
<accession>A0A975AZ68</accession>
<gene>
    <name evidence="3" type="ORF">GJV85_03650</name>
    <name evidence="4" type="ORF">GJV85_03690</name>
</gene>
<dbReference type="PANTHER" id="PTHR33713">
    <property type="entry name" value="ANTITOXIN YAFN-RELATED"/>
    <property type="match status" value="1"/>
</dbReference>
<name>A0A975AZ68_9BACT</name>
<organism evidence="4 5">
    <name type="scientific">Sulfurimonas aquatica</name>
    <dbReference type="NCBI Taxonomy" id="2672570"/>
    <lineage>
        <taxon>Bacteria</taxon>
        <taxon>Pseudomonadati</taxon>
        <taxon>Campylobacterota</taxon>
        <taxon>Epsilonproteobacteria</taxon>
        <taxon>Campylobacterales</taxon>
        <taxon>Sulfurimonadaceae</taxon>
        <taxon>Sulfurimonas</taxon>
    </lineage>
</organism>
<dbReference type="EMBL" id="CP046072">
    <property type="protein sequence ID" value="QSZ41249.1"/>
    <property type="molecule type" value="Genomic_DNA"/>
</dbReference>
<dbReference type="InterPro" id="IPR006442">
    <property type="entry name" value="Antitoxin_Phd/YefM"/>
</dbReference>
<dbReference type="InterPro" id="IPR036165">
    <property type="entry name" value="YefM-like_sf"/>
</dbReference>
<dbReference type="Gene3D" id="3.40.1620.10">
    <property type="entry name" value="YefM-like domain"/>
    <property type="match status" value="1"/>
</dbReference>
<reference evidence="4" key="2">
    <citation type="submission" date="2021-04" db="EMBL/GenBank/DDBJ databases">
        <title>Isolation and characterization of a novel species of the genus Sulfurimonas.</title>
        <authorList>
            <person name="Fukui M."/>
        </authorList>
    </citation>
    <scope>NUCLEOTIDE SEQUENCE</scope>
    <source>
        <strain evidence="4">H1576</strain>
    </source>
</reference>
<evidence type="ECO:0000256" key="2">
    <source>
        <dbReference type="RuleBase" id="RU362080"/>
    </source>
</evidence>
<evidence type="ECO:0000313" key="3">
    <source>
        <dbReference type="EMBL" id="QSZ41244.1"/>
    </source>
</evidence>
<evidence type="ECO:0000313" key="4">
    <source>
        <dbReference type="EMBL" id="QSZ41249.1"/>
    </source>
</evidence>
<reference evidence="4" key="1">
    <citation type="submission" date="2019-11" db="EMBL/GenBank/DDBJ databases">
        <authorList>
            <person name="Kojima H."/>
        </authorList>
    </citation>
    <scope>NUCLEOTIDE SEQUENCE</scope>
    <source>
        <strain evidence="4">H1576</strain>
    </source>
</reference>
<dbReference type="InterPro" id="IPR051405">
    <property type="entry name" value="phD/YefM_antitoxin"/>
</dbReference>
<protein>
    <recommendedName>
        <fullName evidence="2">Antitoxin</fullName>
    </recommendedName>
</protein>